<organism evidence="1 2">
    <name type="scientific">Neophaeococcomyces mojaviensis</name>
    <dbReference type="NCBI Taxonomy" id="3383035"/>
    <lineage>
        <taxon>Eukaryota</taxon>
        <taxon>Fungi</taxon>
        <taxon>Dikarya</taxon>
        <taxon>Ascomycota</taxon>
        <taxon>Pezizomycotina</taxon>
        <taxon>Eurotiomycetes</taxon>
        <taxon>Chaetothyriomycetidae</taxon>
        <taxon>Chaetothyriales</taxon>
        <taxon>Chaetothyriales incertae sedis</taxon>
        <taxon>Neophaeococcomyces</taxon>
    </lineage>
</organism>
<sequence length="531" mass="59609">MRRRSTFIPSPGVDFNPSEINIERHSLTFTGLKAAREERLTFGLDKLPPEIIELLQASHQLHVRWVSEQAYEKTAPFVSALNPGLHVHCTPLKQGNQQLCPLLHALFSPSLPCTTMGASFSRPHLISERFAHAASLQYYSLLPSLGNLVAYIQRNTCPPSDTICAHNAAILNIASYVDIDYDSISHTLTLTAFWSKPPAVLMDPIGEWTTYDHWNLALTASPKDKNEVGILRTTAASDPQELQIEGFLAVIGEDKEPKPTMFFFPSRHHVLEPSQAQQQMYTVSFEQPTGLHPKMRISLPSALQLKEPTNKPQDSTCALHTYLTLPSVLFADEYAFPTLEHPDPLFTEAHNILSLRSLSGERDLEAPDYATSKWGSAILLELATPTNSVHESTWNITLPLHLRYLAPNVGGVETVKIPHPILFWACTADEGTKFTVNPFDRVNLGYDGLFGPRTMFYHLDPAPSSTDRLVESIDVPVLDTTYLGHTLVELLTMAFVVMGFLWVASRVLREVRWEMSWWAKHDQKDKQKKAQ</sequence>
<protein>
    <submittedName>
        <fullName evidence="1">Protease B nonderepressible form</fullName>
    </submittedName>
</protein>
<gene>
    <name evidence="1" type="primary">PBN1</name>
    <name evidence="1" type="ORF">H2198_002442</name>
</gene>
<dbReference type="Proteomes" id="UP001172386">
    <property type="component" value="Unassembled WGS sequence"/>
</dbReference>
<comment type="caution">
    <text evidence="1">The sequence shown here is derived from an EMBL/GenBank/DDBJ whole genome shotgun (WGS) entry which is preliminary data.</text>
</comment>
<keyword evidence="1" id="KW-0645">Protease</keyword>
<dbReference type="EMBL" id="JAPDRQ010000029">
    <property type="protein sequence ID" value="KAJ9660699.1"/>
    <property type="molecule type" value="Genomic_DNA"/>
</dbReference>
<proteinExistence type="predicted"/>
<evidence type="ECO:0000313" key="2">
    <source>
        <dbReference type="Proteomes" id="UP001172386"/>
    </source>
</evidence>
<keyword evidence="1" id="KW-0378">Hydrolase</keyword>
<evidence type="ECO:0000313" key="1">
    <source>
        <dbReference type="EMBL" id="KAJ9660699.1"/>
    </source>
</evidence>
<accession>A0ACC3AEU3</accession>
<name>A0ACC3AEU3_9EURO</name>
<keyword evidence="2" id="KW-1185">Reference proteome</keyword>
<reference evidence="1" key="1">
    <citation type="submission" date="2022-10" db="EMBL/GenBank/DDBJ databases">
        <title>Culturing micro-colonial fungi from biological soil crusts in the Mojave desert and describing Neophaeococcomyces mojavensis, and introducing the new genera and species Taxawa tesnikishii.</title>
        <authorList>
            <person name="Kurbessoian T."/>
            <person name="Stajich J.E."/>
        </authorList>
    </citation>
    <scope>NUCLEOTIDE SEQUENCE</scope>
    <source>
        <strain evidence="1">JES_112</strain>
    </source>
</reference>